<evidence type="ECO:0000256" key="1">
    <source>
        <dbReference type="ARBA" id="ARBA00012528"/>
    </source>
</evidence>
<accession>A0AAU7FDW6</accession>
<sequence length="149" mass="16010">MQPLTLLALDLDHFKRVNDVYGHDAGDAVLVTVAKTLRGILRECDLPARFGGEEFIVALPQTTIDGAMIIAERIRTAIAAQAISVNGQEIHCTVSIGVVQVKGKAFDLALKQADQALYQAKEAGRNCVIAASADLQETEPDCSSEKQHP</sequence>
<evidence type="ECO:0000259" key="3">
    <source>
        <dbReference type="PROSITE" id="PS50887"/>
    </source>
</evidence>
<dbReference type="InterPro" id="IPR029787">
    <property type="entry name" value="Nucleotide_cyclase"/>
</dbReference>
<dbReference type="PANTHER" id="PTHR45138">
    <property type="entry name" value="REGULATORY COMPONENTS OF SENSORY TRANSDUCTION SYSTEM"/>
    <property type="match status" value="1"/>
</dbReference>
<evidence type="ECO:0000256" key="2">
    <source>
        <dbReference type="ARBA" id="ARBA00034247"/>
    </source>
</evidence>
<dbReference type="Pfam" id="PF00990">
    <property type="entry name" value="GGDEF"/>
    <property type="match status" value="1"/>
</dbReference>
<comment type="catalytic activity">
    <reaction evidence="2">
        <text>2 GTP = 3',3'-c-di-GMP + 2 diphosphate</text>
        <dbReference type="Rhea" id="RHEA:24898"/>
        <dbReference type="ChEBI" id="CHEBI:33019"/>
        <dbReference type="ChEBI" id="CHEBI:37565"/>
        <dbReference type="ChEBI" id="CHEBI:58805"/>
        <dbReference type="EC" id="2.7.7.65"/>
    </reaction>
</comment>
<dbReference type="PROSITE" id="PS50887">
    <property type="entry name" value="GGDEF"/>
    <property type="match status" value="1"/>
</dbReference>
<dbReference type="CDD" id="cd01949">
    <property type="entry name" value="GGDEF"/>
    <property type="match status" value="1"/>
</dbReference>
<dbReference type="InterPro" id="IPR050469">
    <property type="entry name" value="Diguanylate_Cyclase"/>
</dbReference>
<dbReference type="KEGG" id="cmav:ABHF33_06710"/>
<dbReference type="FunFam" id="3.30.70.270:FF:000001">
    <property type="entry name" value="Diguanylate cyclase domain protein"/>
    <property type="match status" value="1"/>
</dbReference>
<dbReference type="GO" id="GO:0052621">
    <property type="term" value="F:diguanylate cyclase activity"/>
    <property type="evidence" value="ECO:0007669"/>
    <property type="project" value="UniProtKB-EC"/>
</dbReference>
<organism evidence="4">
    <name type="scientific">Chitinibacter mangrovi</name>
    <dbReference type="NCBI Taxonomy" id="3153927"/>
    <lineage>
        <taxon>Bacteria</taxon>
        <taxon>Pseudomonadati</taxon>
        <taxon>Pseudomonadota</taxon>
        <taxon>Betaproteobacteria</taxon>
        <taxon>Neisseriales</taxon>
        <taxon>Chitinibacteraceae</taxon>
        <taxon>Chitinibacter</taxon>
    </lineage>
</organism>
<dbReference type="InterPro" id="IPR043128">
    <property type="entry name" value="Rev_trsase/Diguanyl_cyclase"/>
</dbReference>
<reference evidence="4" key="1">
    <citation type="submission" date="2024-05" db="EMBL/GenBank/DDBJ databases">
        <authorList>
            <person name="Yang L."/>
            <person name="Pan L."/>
        </authorList>
    </citation>
    <scope>NUCLEOTIDE SEQUENCE</scope>
    <source>
        <strain evidence="4">FCG-7</strain>
    </source>
</reference>
<dbReference type="RefSeq" id="WP_348946187.1">
    <property type="nucleotide sequence ID" value="NZ_CP157355.1"/>
</dbReference>
<gene>
    <name evidence="4" type="ORF">ABHF33_06710</name>
</gene>
<protein>
    <recommendedName>
        <fullName evidence="1">diguanylate cyclase</fullName>
        <ecNumber evidence="1">2.7.7.65</ecNumber>
    </recommendedName>
</protein>
<dbReference type="NCBIfam" id="TIGR00254">
    <property type="entry name" value="GGDEF"/>
    <property type="match status" value="1"/>
</dbReference>
<name>A0AAU7FDW6_9NEIS</name>
<keyword evidence="4" id="KW-0548">Nucleotidyltransferase</keyword>
<dbReference type="AlphaFoldDB" id="A0AAU7FDW6"/>
<dbReference type="InterPro" id="IPR000160">
    <property type="entry name" value="GGDEF_dom"/>
</dbReference>
<dbReference type="SMART" id="SM00267">
    <property type="entry name" value="GGDEF"/>
    <property type="match status" value="1"/>
</dbReference>
<dbReference type="SUPFAM" id="SSF55073">
    <property type="entry name" value="Nucleotide cyclase"/>
    <property type="match status" value="1"/>
</dbReference>
<dbReference type="EMBL" id="CP157355">
    <property type="protein sequence ID" value="XBM01951.1"/>
    <property type="molecule type" value="Genomic_DNA"/>
</dbReference>
<dbReference type="EC" id="2.7.7.65" evidence="1"/>
<dbReference type="PANTHER" id="PTHR45138:SF9">
    <property type="entry name" value="DIGUANYLATE CYCLASE DGCM-RELATED"/>
    <property type="match status" value="1"/>
</dbReference>
<evidence type="ECO:0000313" key="4">
    <source>
        <dbReference type="EMBL" id="XBM01951.1"/>
    </source>
</evidence>
<feature type="domain" description="GGDEF" evidence="3">
    <location>
        <begin position="2"/>
        <end position="133"/>
    </location>
</feature>
<keyword evidence="4" id="KW-0808">Transferase</keyword>
<proteinExistence type="predicted"/>
<dbReference type="Gene3D" id="3.30.70.270">
    <property type="match status" value="1"/>
</dbReference>